<evidence type="ECO:0000313" key="1">
    <source>
        <dbReference type="EnsemblPlants" id="Bo1g072300.1"/>
    </source>
</evidence>
<reference evidence="1" key="2">
    <citation type="submission" date="2015-03" db="UniProtKB">
        <authorList>
            <consortium name="EnsemblPlants"/>
        </authorList>
    </citation>
    <scope>IDENTIFICATION</scope>
</reference>
<accession>A0A0D3A8Z5</accession>
<organism evidence="1 2">
    <name type="scientific">Brassica oleracea var. oleracea</name>
    <dbReference type="NCBI Taxonomy" id="109376"/>
    <lineage>
        <taxon>Eukaryota</taxon>
        <taxon>Viridiplantae</taxon>
        <taxon>Streptophyta</taxon>
        <taxon>Embryophyta</taxon>
        <taxon>Tracheophyta</taxon>
        <taxon>Spermatophyta</taxon>
        <taxon>Magnoliopsida</taxon>
        <taxon>eudicotyledons</taxon>
        <taxon>Gunneridae</taxon>
        <taxon>Pentapetalae</taxon>
        <taxon>rosids</taxon>
        <taxon>malvids</taxon>
        <taxon>Brassicales</taxon>
        <taxon>Brassicaceae</taxon>
        <taxon>Brassiceae</taxon>
        <taxon>Brassica</taxon>
    </lineage>
</organism>
<reference evidence="1 2" key="1">
    <citation type="journal article" date="2014" name="Genome Biol.">
        <title>Transcriptome and methylome profiling reveals relics of genome dominance in the mesopolyploid Brassica oleracea.</title>
        <authorList>
            <person name="Parkin I.A."/>
            <person name="Koh C."/>
            <person name="Tang H."/>
            <person name="Robinson S.J."/>
            <person name="Kagale S."/>
            <person name="Clarke W.E."/>
            <person name="Town C.D."/>
            <person name="Nixon J."/>
            <person name="Krishnakumar V."/>
            <person name="Bidwell S.L."/>
            <person name="Denoeud F."/>
            <person name="Belcram H."/>
            <person name="Links M.G."/>
            <person name="Just J."/>
            <person name="Clarke C."/>
            <person name="Bender T."/>
            <person name="Huebert T."/>
            <person name="Mason A.S."/>
            <person name="Pires J.C."/>
            <person name="Barker G."/>
            <person name="Moore J."/>
            <person name="Walley P.G."/>
            <person name="Manoli S."/>
            <person name="Batley J."/>
            <person name="Edwards D."/>
            <person name="Nelson M.N."/>
            <person name="Wang X."/>
            <person name="Paterson A.H."/>
            <person name="King G."/>
            <person name="Bancroft I."/>
            <person name="Chalhoub B."/>
            <person name="Sharpe A.G."/>
        </authorList>
    </citation>
    <scope>NUCLEOTIDE SEQUENCE</scope>
    <source>
        <strain evidence="1 2">cv. TO1000</strain>
    </source>
</reference>
<dbReference type="HOGENOM" id="CLU_2457883_0_0_1"/>
<sequence>MLGPRISSTTWLVGLKNARPSWPRSPPTDYPSPYPHLKWIGFTRKKRDVHWGLVPSTMFRERHRLMVRDGMMKSLSCLVWVESRACWTL</sequence>
<dbReference type="AlphaFoldDB" id="A0A0D3A8Z5"/>
<dbReference type="EnsemblPlants" id="Bo1g072300.1">
    <property type="protein sequence ID" value="Bo1g072300.1"/>
    <property type="gene ID" value="Bo1g072300"/>
</dbReference>
<proteinExistence type="predicted"/>
<keyword evidence="2" id="KW-1185">Reference proteome</keyword>
<dbReference type="Proteomes" id="UP000032141">
    <property type="component" value="Chromosome C1"/>
</dbReference>
<name>A0A0D3A8Z5_BRAOL</name>
<dbReference type="Gramene" id="Bo1g072300.1">
    <property type="protein sequence ID" value="Bo1g072300.1"/>
    <property type="gene ID" value="Bo1g072300"/>
</dbReference>
<protein>
    <submittedName>
        <fullName evidence="1">Uncharacterized protein</fullName>
    </submittedName>
</protein>
<evidence type="ECO:0000313" key="2">
    <source>
        <dbReference type="Proteomes" id="UP000032141"/>
    </source>
</evidence>